<dbReference type="InterPro" id="IPR011008">
    <property type="entry name" value="Dimeric_a/b-barrel"/>
</dbReference>
<name>A0A558AJ48_9PSEU</name>
<keyword evidence="3" id="KW-1185">Reference proteome</keyword>
<reference evidence="2 3" key="1">
    <citation type="submission" date="2019-07" db="EMBL/GenBank/DDBJ databases">
        <title>New species of Amycolatopsis and Streptomyces.</title>
        <authorList>
            <person name="Duangmal K."/>
            <person name="Teo W.F.A."/>
            <person name="Lipun K."/>
        </authorList>
    </citation>
    <scope>NUCLEOTIDE SEQUENCE [LARGE SCALE GENOMIC DNA]</scope>
    <source>
        <strain evidence="2 3">JCM 30562</strain>
    </source>
</reference>
<feature type="domain" description="EthD" evidence="1">
    <location>
        <begin position="13"/>
        <end position="87"/>
    </location>
</feature>
<evidence type="ECO:0000259" key="1">
    <source>
        <dbReference type="Pfam" id="PF07110"/>
    </source>
</evidence>
<comment type="caution">
    <text evidence="2">The sequence shown here is derived from an EMBL/GenBank/DDBJ whole genome shotgun (WGS) entry which is preliminary data.</text>
</comment>
<evidence type="ECO:0000313" key="3">
    <source>
        <dbReference type="Proteomes" id="UP000318578"/>
    </source>
</evidence>
<dbReference type="Gene3D" id="3.30.70.100">
    <property type="match status" value="1"/>
</dbReference>
<proteinExistence type="predicted"/>
<dbReference type="GO" id="GO:0016491">
    <property type="term" value="F:oxidoreductase activity"/>
    <property type="evidence" value="ECO:0007669"/>
    <property type="project" value="InterPro"/>
</dbReference>
<dbReference type="EMBL" id="VJZA01000007">
    <property type="protein sequence ID" value="TVT24292.1"/>
    <property type="molecule type" value="Genomic_DNA"/>
</dbReference>
<dbReference type="SUPFAM" id="SSF54909">
    <property type="entry name" value="Dimeric alpha+beta barrel"/>
    <property type="match status" value="1"/>
</dbReference>
<dbReference type="InterPro" id="IPR009799">
    <property type="entry name" value="EthD_dom"/>
</dbReference>
<dbReference type="AlphaFoldDB" id="A0A558AJ48"/>
<dbReference type="OrthoDB" id="5294870at2"/>
<sequence length="110" mass="12068">MATTVVLYDRPDDPEKFDEYYFRVHVPLAGRIPGLTRFVVSDGPVSTTGSTPYHLVAELAFDSAEAMRAGMSSPEGIAATEDVANFAQGVTILTFDERVIQRPTDQSRTE</sequence>
<dbReference type="RefSeq" id="WP_144635386.1">
    <property type="nucleotide sequence ID" value="NZ_BNAX01000016.1"/>
</dbReference>
<dbReference type="NCBIfam" id="TIGR02118">
    <property type="entry name" value="EthD family reductase"/>
    <property type="match status" value="1"/>
</dbReference>
<dbReference type="PANTHER" id="PTHR40260">
    <property type="entry name" value="BLR8190 PROTEIN"/>
    <property type="match status" value="1"/>
</dbReference>
<dbReference type="Proteomes" id="UP000318578">
    <property type="component" value="Unassembled WGS sequence"/>
</dbReference>
<accession>A0A558AJ48</accession>
<protein>
    <submittedName>
        <fullName evidence="2">EthD family reductase</fullName>
    </submittedName>
</protein>
<dbReference type="PANTHER" id="PTHR40260:SF2">
    <property type="entry name" value="BLR8190 PROTEIN"/>
    <property type="match status" value="1"/>
</dbReference>
<dbReference type="Pfam" id="PF07110">
    <property type="entry name" value="EthD"/>
    <property type="match status" value="1"/>
</dbReference>
<evidence type="ECO:0000313" key="2">
    <source>
        <dbReference type="EMBL" id="TVT24292.1"/>
    </source>
</evidence>
<organism evidence="2 3">
    <name type="scientific">Amycolatopsis acidiphila</name>
    <dbReference type="NCBI Taxonomy" id="715473"/>
    <lineage>
        <taxon>Bacteria</taxon>
        <taxon>Bacillati</taxon>
        <taxon>Actinomycetota</taxon>
        <taxon>Actinomycetes</taxon>
        <taxon>Pseudonocardiales</taxon>
        <taxon>Pseudonocardiaceae</taxon>
        <taxon>Amycolatopsis</taxon>
    </lineage>
</organism>
<gene>
    <name evidence="2" type="ORF">FNH06_06920</name>
</gene>